<protein>
    <submittedName>
        <fullName evidence="2">Uncharacterized protein</fullName>
    </submittedName>
</protein>
<reference evidence="2 3" key="1">
    <citation type="submission" date="2019-02" db="EMBL/GenBank/DDBJ databases">
        <title>Kribbella capetownensis sp. nov. and Kribbella speibonae sp. nov., isolated from soil.</title>
        <authorList>
            <person name="Curtis S.M."/>
            <person name="Norton I."/>
            <person name="Everest G.J."/>
            <person name="Meyers P.R."/>
        </authorList>
    </citation>
    <scope>NUCLEOTIDE SEQUENCE [LARGE SCALE GENOMIC DNA]</scope>
    <source>
        <strain evidence="2 3">DSM 27082</strain>
    </source>
</reference>
<comment type="caution">
    <text evidence="2">The sequence shown here is derived from an EMBL/GenBank/DDBJ whole genome shotgun (WGS) entry which is preliminary data.</text>
</comment>
<keyword evidence="3" id="KW-1185">Reference proteome</keyword>
<name>A0A4R0I407_9ACTN</name>
<dbReference type="Proteomes" id="UP000292695">
    <property type="component" value="Unassembled WGS sequence"/>
</dbReference>
<evidence type="ECO:0000313" key="2">
    <source>
        <dbReference type="EMBL" id="TCC17962.1"/>
    </source>
</evidence>
<dbReference type="AlphaFoldDB" id="A0A4R0I407"/>
<accession>A0A4R0I407</accession>
<proteinExistence type="predicted"/>
<feature type="compositionally biased region" description="Basic and acidic residues" evidence="1">
    <location>
        <begin position="25"/>
        <end position="35"/>
    </location>
</feature>
<evidence type="ECO:0000313" key="3">
    <source>
        <dbReference type="Proteomes" id="UP000292695"/>
    </source>
</evidence>
<organism evidence="2 3">
    <name type="scientific">Kribbella sindirgiensis</name>
    <dbReference type="NCBI Taxonomy" id="1124744"/>
    <lineage>
        <taxon>Bacteria</taxon>
        <taxon>Bacillati</taxon>
        <taxon>Actinomycetota</taxon>
        <taxon>Actinomycetes</taxon>
        <taxon>Propionibacteriales</taxon>
        <taxon>Kribbellaceae</taxon>
        <taxon>Kribbella</taxon>
    </lineage>
</organism>
<dbReference type="RefSeq" id="WP_131296227.1">
    <property type="nucleotide sequence ID" value="NZ_SJKA01000025.1"/>
</dbReference>
<gene>
    <name evidence="2" type="ORF">E0H50_39250</name>
</gene>
<dbReference type="EMBL" id="SJKA01000025">
    <property type="protein sequence ID" value="TCC17962.1"/>
    <property type="molecule type" value="Genomic_DNA"/>
</dbReference>
<evidence type="ECO:0000256" key="1">
    <source>
        <dbReference type="SAM" id="MobiDB-lite"/>
    </source>
</evidence>
<feature type="region of interest" description="Disordered" evidence="1">
    <location>
        <begin position="25"/>
        <end position="64"/>
    </location>
</feature>
<sequence length="64" mass="6983">MRRRTFLAASGLIVAASRSYPDVARDLGGDHRTGRAADVGADEYSVRRPTYRPLMPTDAGPHAR</sequence>